<evidence type="ECO:0000313" key="8">
    <source>
        <dbReference type="EMBL" id="TQJ05763.1"/>
    </source>
</evidence>
<keyword evidence="4" id="KW-0274">FAD</keyword>
<name>A0A542DRM6_AMYCI</name>
<dbReference type="InterPro" id="IPR020946">
    <property type="entry name" value="Flavin_mOase-like"/>
</dbReference>
<dbReference type="AlphaFoldDB" id="A0A542DRM6"/>
<dbReference type="Pfam" id="PF00743">
    <property type="entry name" value="FMO-like"/>
    <property type="match status" value="1"/>
</dbReference>
<dbReference type="PANTHER" id="PTHR42877:SF4">
    <property type="entry name" value="FAD_NAD(P)-BINDING DOMAIN-CONTAINING PROTEIN-RELATED"/>
    <property type="match status" value="1"/>
</dbReference>
<evidence type="ECO:0000256" key="3">
    <source>
        <dbReference type="ARBA" id="ARBA00022630"/>
    </source>
</evidence>
<dbReference type="RefSeq" id="WP_142001246.1">
    <property type="nucleotide sequence ID" value="NZ_VFML01000001.1"/>
</dbReference>
<dbReference type="InterPro" id="IPR051209">
    <property type="entry name" value="FAD-bind_Monooxygenase_sf"/>
</dbReference>
<dbReference type="SUPFAM" id="SSF51905">
    <property type="entry name" value="FAD/NAD(P)-binding domain"/>
    <property type="match status" value="1"/>
</dbReference>
<dbReference type="PANTHER" id="PTHR42877">
    <property type="entry name" value="L-ORNITHINE N(5)-MONOOXYGENASE-RELATED"/>
    <property type="match status" value="1"/>
</dbReference>
<evidence type="ECO:0000256" key="4">
    <source>
        <dbReference type="ARBA" id="ARBA00022827"/>
    </source>
</evidence>
<keyword evidence="7" id="KW-0503">Monooxygenase</keyword>
<keyword evidence="9" id="KW-1185">Reference proteome</keyword>
<keyword evidence="3" id="KW-0285">Flavoprotein</keyword>
<dbReference type="FunFam" id="3.50.50.60:FF:000214">
    <property type="entry name" value="PROBABLE MONOOXYGENASE"/>
    <property type="match status" value="1"/>
</dbReference>
<organism evidence="8 9">
    <name type="scientific">Amycolatopsis cihanbeyliensis</name>
    <dbReference type="NCBI Taxonomy" id="1128664"/>
    <lineage>
        <taxon>Bacteria</taxon>
        <taxon>Bacillati</taxon>
        <taxon>Actinomycetota</taxon>
        <taxon>Actinomycetes</taxon>
        <taxon>Pseudonocardiales</taxon>
        <taxon>Pseudonocardiaceae</taxon>
        <taxon>Amycolatopsis</taxon>
    </lineage>
</organism>
<evidence type="ECO:0000256" key="6">
    <source>
        <dbReference type="ARBA" id="ARBA00023002"/>
    </source>
</evidence>
<evidence type="ECO:0000313" key="9">
    <source>
        <dbReference type="Proteomes" id="UP000320876"/>
    </source>
</evidence>
<reference evidence="8 9" key="1">
    <citation type="submission" date="2019-06" db="EMBL/GenBank/DDBJ databases">
        <title>Sequencing the genomes of 1000 actinobacteria strains.</title>
        <authorList>
            <person name="Klenk H.-P."/>
        </authorList>
    </citation>
    <scope>NUCLEOTIDE SEQUENCE [LARGE SCALE GENOMIC DNA]</scope>
    <source>
        <strain evidence="8 9">DSM 45679</strain>
    </source>
</reference>
<accession>A0A542DRM6</accession>
<keyword evidence="5" id="KW-0521">NADP</keyword>
<dbReference type="OrthoDB" id="5168853at2"/>
<dbReference type="InterPro" id="IPR036188">
    <property type="entry name" value="FAD/NAD-bd_sf"/>
</dbReference>
<dbReference type="GO" id="GO:0004499">
    <property type="term" value="F:N,N-dimethylaniline monooxygenase activity"/>
    <property type="evidence" value="ECO:0007669"/>
    <property type="project" value="InterPro"/>
</dbReference>
<dbReference type="EMBL" id="VFML01000001">
    <property type="protein sequence ID" value="TQJ05763.1"/>
    <property type="molecule type" value="Genomic_DNA"/>
</dbReference>
<dbReference type="GO" id="GO:0050661">
    <property type="term" value="F:NADP binding"/>
    <property type="evidence" value="ECO:0007669"/>
    <property type="project" value="InterPro"/>
</dbReference>
<dbReference type="GO" id="GO:0050660">
    <property type="term" value="F:flavin adenine dinucleotide binding"/>
    <property type="evidence" value="ECO:0007669"/>
    <property type="project" value="InterPro"/>
</dbReference>
<comment type="cofactor">
    <cofactor evidence="1">
        <name>FAD</name>
        <dbReference type="ChEBI" id="CHEBI:57692"/>
    </cofactor>
</comment>
<gene>
    <name evidence="8" type="ORF">FB471_5603</name>
</gene>
<protein>
    <submittedName>
        <fullName evidence="8">Cation diffusion facilitator CzcD-associated flavoprotein CzcO</fullName>
    </submittedName>
</protein>
<evidence type="ECO:0000256" key="2">
    <source>
        <dbReference type="ARBA" id="ARBA00010139"/>
    </source>
</evidence>
<evidence type="ECO:0000256" key="5">
    <source>
        <dbReference type="ARBA" id="ARBA00022857"/>
    </source>
</evidence>
<dbReference type="Gene3D" id="3.50.50.60">
    <property type="entry name" value="FAD/NAD(P)-binding domain"/>
    <property type="match status" value="2"/>
</dbReference>
<comment type="similarity">
    <text evidence="2">Belongs to the FAD-binding monooxygenase family.</text>
</comment>
<comment type="caution">
    <text evidence="8">The sequence shown here is derived from an EMBL/GenBank/DDBJ whole genome shotgun (WGS) entry which is preliminary data.</text>
</comment>
<keyword evidence="6" id="KW-0560">Oxidoreductase</keyword>
<sequence>MGNRTEAGVIIVGTGFSGLGMAIQLRREGREDFVILEKAQDVGGTWRDNTYPGCACDIQSHMYSFSFEQNPDWSRSFSPQQEIWDYMRWVARKYDLYRFIRFGQEMTGAHWDSEEYRWHVTSANGDTFVGSFLVSGVGALHVPQVPKLPGIERFEGKAFHSAEWDHDYDLRGKKVAVVGTGASAVQFVPQIAKDVERLTLFQRTPPWIMPKPDHAMPRWARTLFNRVPGVQRLYRNALYWMLEVRAVGFNGHPSLMKLGEKLAKRNIDKHVKDRDLRRKLTPDYTMGCKRVLISNDYYPSLTRDNVDVITEGINEVTERGVIDSTGTEHQVDAIIFGTGFHVTDAFDDLDVTGVGGRQLAKEWADHGMQTYMGINVAGFPNLFFLLGPNTGLGHNSVVFMIESQIRYVADAIRMVEQSGSAAVDVRQDAQERFNTDIQRKLHKGVWTQGGCTSWYLDAMGVNRTVWPGFTWRYWMQTRKLKAEDFELIGRTSPAGGPAAAERVPA</sequence>
<dbReference type="Proteomes" id="UP000320876">
    <property type="component" value="Unassembled WGS sequence"/>
</dbReference>
<evidence type="ECO:0000256" key="7">
    <source>
        <dbReference type="ARBA" id="ARBA00023033"/>
    </source>
</evidence>
<proteinExistence type="inferred from homology"/>
<evidence type="ECO:0000256" key="1">
    <source>
        <dbReference type="ARBA" id="ARBA00001974"/>
    </source>
</evidence>